<protein>
    <recommendedName>
        <fullName evidence="14">Uridine kinase</fullName>
        <ecNumber evidence="14">2.7.1.48</ecNumber>
    </recommendedName>
</protein>
<dbReference type="AlphaFoldDB" id="A0A7S0R9M1"/>
<comment type="similarity">
    <text evidence="5">In the N-terminal section; belongs to the uridine kinase family.</text>
</comment>
<comment type="catalytic activity">
    <reaction evidence="14">
        <text>cytidine + ATP = CMP + ADP + H(+)</text>
        <dbReference type="Rhea" id="RHEA:24674"/>
        <dbReference type="ChEBI" id="CHEBI:15378"/>
        <dbReference type="ChEBI" id="CHEBI:17562"/>
        <dbReference type="ChEBI" id="CHEBI:30616"/>
        <dbReference type="ChEBI" id="CHEBI:60377"/>
        <dbReference type="ChEBI" id="CHEBI:456216"/>
        <dbReference type="EC" id="2.7.1.48"/>
    </reaction>
</comment>
<dbReference type="NCBIfam" id="TIGR00235">
    <property type="entry name" value="udk"/>
    <property type="match status" value="1"/>
</dbReference>
<comment type="pathway">
    <text evidence="4">Pyrimidine metabolism; UMP biosynthesis via salvage pathway; UMP from uracil: step 1/1.</text>
</comment>
<comment type="similarity">
    <text evidence="14">Belongs to the uridine kinase family.</text>
</comment>
<evidence type="ECO:0000256" key="10">
    <source>
        <dbReference type="ARBA" id="ARBA00022679"/>
    </source>
</evidence>
<feature type="compositionally biased region" description="Low complexity" evidence="15">
    <location>
        <begin position="52"/>
        <end position="61"/>
    </location>
</feature>
<keyword evidence="8" id="KW-0021">Allosteric enzyme</keyword>
<dbReference type="NCBIfam" id="NF004018">
    <property type="entry name" value="PRK05480.1"/>
    <property type="match status" value="1"/>
</dbReference>
<feature type="domain" description="Phosphoribulokinase/uridine kinase" evidence="16">
    <location>
        <begin position="70"/>
        <end position="250"/>
    </location>
</feature>
<dbReference type="UniPathway" id="UPA00574">
    <property type="reaction ID" value="UER00637"/>
</dbReference>
<proteinExistence type="inferred from homology"/>
<evidence type="ECO:0000256" key="2">
    <source>
        <dbReference type="ARBA" id="ARBA00004690"/>
    </source>
</evidence>
<feature type="domain" description="Phosphoribosyltransferase" evidence="17">
    <location>
        <begin position="287"/>
        <end position="495"/>
    </location>
</feature>
<dbReference type="InterPro" id="IPR027417">
    <property type="entry name" value="P-loop_NTPase"/>
</dbReference>
<dbReference type="EMBL" id="HBFA01020870">
    <property type="protein sequence ID" value="CAD8670955.1"/>
    <property type="molecule type" value="Transcribed_RNA"/>
</dbReference>
<dbReference type="PANTHER" id="PTHR10285">
    <property type="entry name" value="URIDINE KINASE"/>
    <property type="match status" value="1"/>
</dbReference>
<evidence type="ECO:0000256" key="1">
    <source>
        <dbReference type="ARBA" id="ARBA00001946"/>
    </source>
</evidence>
<comment type="pathway">
    <text evidence="3 14">Pyrimidine metabolism; CTP biosynthesis via salvage pathway; CTP from cytidine: step 1/3.</text>
</comment>
<evidence type="ECO:0000313" key="18">
    <source>
        <dbReference type="EMBL" id="CAD8670955.1"/>
    </source>
</evidence>
<dbReference type="GO" id="GO:0004849">
    <property type="term" value="F:uridine kinase activity"/>
    <property type="evidence" value="ECO:0007669"/>
    <property type="project" value="UniProtKB-EC"/>
</dbReference>
<sequence length="496" mass="55097">MYEQTGGLAVVGSPPGRGTNFGSKSNPVQIRRGGNRDGVLSPTTKRQIFMSPGGPTTTPTGMVSKMKPFIIGVAGGTASGKTTVCNQIMHSLHDQRVSLISMDSFYRGLTDEEKANVSEYNFDHPNAFDAEEILTVLKNLESGGPVEVPVYCFVTHQRLQETRLVNPCDVVIVEGILLFQFEEILEKLNMKIFVDTDDDVRLARRIQRDIVERGRDVKGVIEQYTKFVKPMFDNFVLPSKKVADIIIPWARGDNVVAIDLIVQHILTKLGQSDLRRIYPNLDVLPGNYQTRGMHSIIRDKNTSKSDFVFYADRLIRLVVEHSLGQLPFSEKVVTTPVNGEYVGLAFTRGLCGVSVIRSGEAMENALRDCCKGIKIGKILIHRPDKDKVQEVSNEEFRLIYEKLPSDIDQRHVLLLDPILATGDSATEAINILIKRGVPEKHIILCTLISAPEGVHNICQTYPEMRVITSEIDSGLDSNGRVLPGVGNFGDRYFGTD</sequence>
<dbReference type="PRINTS" id="PR00988">
    <property type="entry name" value="URIDINKINASE"/>
</dbReference>
<keyword evidence="14" id="KW-0067">ATP-binding</keyword>
<accession>A0A7S0R9M1</accession>
<keyword evidence="11 14" id="KW-0547">Nucleotide-binding</keyword>
<evidence type="ECO:0000256" key="8">
    <source>
        <dbReference type="ARBA" id="ARBA00022533"/>
    </source>
</evidence>
<dbReference type="CDD" id="cd06223">
    <property type="entry name" value="PRTases_typeI"/>
    <property type="match status" value="1"/>
</dbReference>
<dbReference type="Pfam" id="PF14681">
    <property type="entry name" value="UPRTase"/>
    <property type="match status" value="1"/>
</dbReference>
<keyword evidence="10 14" id="KW-0808">Transferase</keyword>
<evidence type="ECO:0000256" key="14">
    <source>
        <dbReference type="RuleBase" id="RU003825"/>
    </source>
</evidence>
<dbReference type="CDD" id="cd02023">
    <property type="entry name" value="UMPK"/>
    <property type="match status" value="1"/>
</dbReference>
<dbReference type="InterPro" id="IPR000764">
    <property type="entry name" value="Uridine_kinase-like"/>
</dbReference>
<dbReference type="FunFam" id="3.40.50.300:FF:000339">
    <property type="entry name" value="Uridine kinase"/>
    <property type="match status" value="1"/>
</dbReference>
<evidence type="ECO:0000256" key="4">
    <source>
        <dbReference type="ARBA" id="ARBA00005180"/>
    </source>
</evidence>
<keyword evidence="12 14" id="KW-0418">Kinase</keyword>
<dbReference type="GO" id="GO:0044211">
    <property type="term" value="P:CTP salvage"/>
    <property type="evidence" value="ECO:0007669"/>
    <property type="project" value="UniProtKB-UniPathway"/>
</dbReference>
<comment type="catalytic activity">
    <reaction evidence="14">
        <text>uridine + ATP = UMP + ADP + H(+)</text>
        <dbReference type="Rhea" id="RHEA:16825"/>
        <dbReference type="ChEBI" id="CHEBI:15378"/>
        <dbReference type="ChEBI" id="CHEBI:16704"/>
        <dbReference type="ChEBI" id="CHEBI:30616"/>
        <dbReference type="ChEBI" id="CHEBI:57865"/>
        <dbReference type="ChEBI" id="CHEBI:456216"/>
        <dbReference type="EC" id="2.7.1.48"/>
    </reaction>
</comment>
<evidence type="ECO:0000256" key="5">
    <source>
        <dbReference type="ARBA" id="ARBA00008173"/>
    </source>
</evidence>
<evidence type="ECO:0000256" key="15">
    <source>
        <dbReference type="SAM" id="MobiDB-lite"/>
    </source>
</evidence>
<dbReference type="Gene3D" id="3.40.50.300">
    <property type="entry name" value="P-loop containing nucleotide triphosphate hydrolases"/>
    <property type="match status" value="1"/>
</dbReference>
<evidence type="ECO:0000256" key="11">
    <source>
        <dbReference type="ARBA" id="ARBA00022741"/>
    </source>
</evidence>
<dbReference type="SUPFAM" id="SSF53271">
    <property type="entry name" value="PRTase-like"/>
    <property type="match status" value="1"/>
</dbReference>
<evidence type="ECO:0000256" key="9">
    <source>
        <dbReference type="ARBA" id="ARBA00022676"/>
    </source>
</evidence>
<dbReference type="Pfam" id="PF00485">
    <property type="entry name" value="PRK"/>
    <property type="match status" value="1"/>
</dbReference>
<evidence type="ECO:0000256" key="13">
    <source>
        <dbReference type="ARBA" id="ARBA00023134"/>
    </source>
</evidence>
<dbReference type="GO" id="GO:0005524">
    <property type="term" value="F:ATP binding"/>
    <property type="evidence" value="ECO:0007669"/>
    <property type="project" value="UniProtKB-KW"/>
</dbReference>
<dbReference type="NCBIfam" id="NF001097">
    <property type="entry name" value="PRK00129.1"/>
    <property type="match status" value="1"/>
</dbReference>
<evidence type="ECO:0000256" key="7">
    <source>
        <dbReference type="ARBA" id="ARBA00010723"/>
    </source>
</evidence>
<dbReference type="GO" id="GO:0005525">
    <property type="term" value="F:GTP binding"/>
    <property type="evidence" value="ECO:0007669"/>
    <property type="project" value="UniProtKB-KW"/>
</dbReference>
<comment type="similarity">
    <text evidence="6">Belongs to the UPRTase family.</text>
</comment>
<dbReference type="InterPro" id="IPR000836">
    <property type="entry name" value="PRTase_dom"/>
</dbReference>
<dbReference type="UniPathway" id="UPA00579">
    <property type="reaction ID" value="UER00640"/>
</dbReference>
<keyword evidence="13" id="KW-0342">GTP-binding</keyword>
<gene>
    <name evidence="18" type="ORF">POBO1169_LOCUS10678</name>
</gene>
<comment type="similarity">
    <text evidence="7">In the C-terminal section; belongs to the UPRTase family.</text>
</comment>
<evidence type="ECO:0000256" key="3">
    <source>
        <dbReference type="ARBA" id="ARBA00004784"/>
    </source>
</evidence>
<dbReference type="GO" id="GO:0016757">
    <property type="term" value="F:glycosyltransferase activity"/>
    <property type="evidence" value="ECO:0007669"/>
    <property type="project" value="UniProtKB-KW"/>
</dbReference>
<dbReference type="EC" id="2.7.1.48" evidence="14"/>
<comment type="cofactor">
    <cofactor evidence="1">
        <name>Mg(2+)</name>
        <dbReference type="ChEBI" id="CHEBI:18420"/>
    </cofactor>
</comment>
<comment type="pathway">
    <text evidence="2 14">Pyrimidine metabolism; UMP biosynthesis via salvage pathway; UMP from uridine: step 1/1.</text>
</comment>
<name>A0A7S0R9M1_9CHLO</name>
<evidence type="ECO:0000259" key="16">
    <source>
        <dbReference type="Pfam" id="PF00485"/>
    </source>
</evidence>
<dbReference type="InterPro" id="IPR006083">
    <property type="entry name" value="PRK/URK"/>
</dbReference>
<dbReference type="Gene3D" id="3.40.50.2020">
    <property type="match status" value="1"/>
</dbReference>
<dbReference type="GO" id="GO:0044206">
    <property type="term" value="P:UMP salvage"/>
    <property type="evidence" value="ECO:0007669"/>
    <property type="project" value="UniProtKB-UniPathway"/>
</dbReference>
<evidence type="ECO:0000256" key="12">
    <source>
        <dbReference type="ARBA" id="ARBA00022777"/>
    </source>
</evidence>
<evidence type="ECO:0000256" key="6">
    <source>
        <dbReference type="ARBA" id="ARBA00009516"/>
    </source>
</evidence>
<keyword evidence="9" id="KW-0328">Glycosyltransferase</keyword>
<evidence type="ECO:0000259" key="17">
    <source>
        <dbReference type="Pfam" id="PF14681"/>
    </source>
</evidence>
<dbReference type="InterPro" id="IPR029057">
    <property type="entry name" value="PRTase-like"/>
</dbReference>
<dbReference type="SUPFAM" id="SSF52540">
    <property type="entry name" value="P-loop containing nucleoside triphosphate hydrolases"/>
    <property type="match status" value="1"/>
</dbReference>
<organism evidence="18">
    <name type="scientific">Pyramimonas obovata</name>
    <dbReference type="NCBI Taxonomy" id="1411642"/>
    <lineage>
        <taxon>Eukaryota</taxon>
        <taxon>Viridiplantae</taxon>
        <taxon>Chlorophyta</taxon>
        <taxon>Pyramimonadophyceae</taxon>
        <taxon>Pyramimonadales</taxon>
        <taxon>Pyramimonadaceae</taxon>
        <taxon>Pyramimonas</taxon>
        <taxon>Pyramimonas incertae sedis</taxon>
    </lineage>
</organism>
<feature type="region of interest" description="Disordered" evidence="15">
    <location>
        <begin position="1"/>
        <end position="62"/>
    </location>
</feature>
<dbReference type="FunFam" id="3.40.50.2020:FF:000023">
    <property type="entry name" value="Probable uracil phosphoribosyltransferase"/>
    <property type="match status" value="1"/>
</dbReference>
<reference evidence="18" key="1">
    <citation type="submission" date="2021-01" db="EMBL/GenBank/DDBJ databases">
        <authorList>
            <person name="Corre E."/>
            <person name="Pelletier E."/>
            <person name="Niang G."/>
            <person name="Scheremetjew M."/>
            <person name="Finn R."/>
            <person name="Kale V."/>
            <person name="Holt S."/>
            <person name="Cochrane G."/>
            <person name="Meng A."/>
            <person name="Brown T."/>
            <person name="Cohen L."/>
        </authorList>
    </citation>
    <scope>NUCLEOTIDE SEQUENCE</scope>
    <source>
        <strain evidence="18">CCMP722</strain>
    </source>
</reference>